<feature type="transmembrane region" description="Helical" evidence="1">
    <location>
        <begin position="52"/>
        <end position="70"/>
    </location>
</feature>
<sequence length="90" mass="9132">MIGQGLLSTFLATAAWQYGAARVDSASAGVFINIEPLIGATLGIGLFGDPVGWPVLLGGMLIVLGSIVVVRGERPNASHAADATHGLSMD</sequence>
<dbReference type="Proteomes" id="UP001367771">
    <property type="component" value="Unassembled WGS sequence"/>
</dbReference>
<keyword evidence="4" id="KW-1185">Reference proteome</keyword>
<reference evidence="3 4" key="1">
    <citation type="journal article" date="2013" name="Int. J. Syst. Evol. Microbiol.">
        <title>Sphingomonas kyungheensis sp. nov., a bacterium with ginsenoside-converting activity isolated from soil of a ginseng field.</title>
        <authorList>
            <person name="Son H.M."/>
            <person name="Yang J.E."/>
            <person name="Park Y."/>
            <person name="Han C.K."/>
            <person name="Kim S.G."/>
            <person name="Kook M."/>
            <person name="Yi T.H."/>
        </authorList>
    </citation>
    <scope>NUCLEOTIDE SEQUENCE [LARGE SCALE GENOMIC DNA]</scope>
    <source>
        <strain evidence="3 4">LMG 26582</strain>
    </source>
</reference>
<evidence type="ECO:0000256" key="1">
    <source>
        <dbReference type="SAM" id="Phobius"/>
    </source>
</evidence>
<organism evidence="3 4">
    <name type="scientific">Sphingomonas kyungheensis</name>
    <dbReference type="NCBI Taxonomy" id="1069987"/>
    <lineage>
        <taxon>Bacteria</taxon>
        <taxon>Pseudomonadati</taxon>
        <taxon>Pseudomonadota</taxon>
        <taxon>Alphaproteobacteria</taxon>
        <taxon>Sphingomonadales</taxon>
        <taxon>Sphingomonadaceae</taxon>
        <taxon>Sphingomonas</taxon>
    </lineage>
</organism>
<evidence type="ECO:0000259" key="2">
    <source>
        <dbReference type="Pfam" id="PF00892"/>
    </source>
</evidence>
<evidence type="ECO:0000313" key="4">
    <source>
        <dbReference type="Proteomes" id="UP001367771"/>
    </source>
</evidence>
<name>A0ABU8H7X7_9SPHN</name>
<dbReference type="InterPro" id="IPR037185">
    <property type="entry name" value="EmrE-like"/>
</dbReference>
<dbReference type="SUPFAM" id="SSF103481">
    <property type="entry name" value="Multidrug resistance efflux transporter EmrE"/>
    <property type="match status" value="1"/>
</dbReference>
<proteinExistence type="predicted"/>
<keyword evidence="1" id="KW-0472">Membrane</keyword>
<accession>A0ABU8H7X7</accession>
<protein>
    <submittedName>
        <fullName evidence="3">DMT family transporter</fullName>
    </submittedName>
</protein>
<dbReference type="EMBL" id="JBBBDM010000020">
    <property type="protein sequence ID" value="MEI5689069.1"/>
    <property type="molecule type" value="Genomic_DNA"/>
</dbReference>
<gene>
    <name evidence="3" type="ORF">V8201_18410</name>
</gene>
<keyword evidence="1" id="KW-0812">Transmembrane</keyword>
<dbReference type="Pfam" id="PF00892">
    <property type="entry name" value="EamA"/>
    <property type="match status" value="1"/>
</dbReference>
<feature type="domain" description="EamA" evidence="2">
    <location>
        <begin position="5"/>
        <end position="70"/>
    </location>
</feature>
<comment type="caution">
    <text evidence="3">The sequence shown here is derived from an EMBL/GenBank/DDBJ whole genome shotgun (WGS) entry which is preliminary data.</text>
</comment>
<keyword evidence="1" id="KW-1133">Transmembrane helix</keyword>
<dbReference type="RefSeq" id="WP_336546224.1">
    <property type="nucleotide sequence ID" value="NZ_JBBBDM010000020.1"/>
</dbReference>
<evidence type="ECO:0000313" key="3">
    <source>
        <dbReference type="EMBL" id="MEI5689069.1"/>
    </source>
</evidence>
<dbReference type="InterPro" id="IPR000620">
    <property type="entry name" value="EamA_dom"/>
</dbReference>